<sequence length="139" mass="16105">MSTFPEYKEFVKTHADLIIQEMKDDFDPEHYDSKDCYSSIEAFAKETDDFVSWIESDYTMGMTVQGTCYENSEEITHEFAMYVIHNSDNIHHSIDGMYRKDEYKDIALACFEGDVAIRVADAFGIDYDPSDLSAFNRAR</sequence>
<evidence type="ECO:0000313" key="1">
    <source>
        <dbReference type="EMBL" id="CAB4196668.1"/>
    </source>
</evidence>
<gene>
    <name evidence="1" type="ORF">UFOVP1290_188</name>
</gene>
<accession>A0A6J5RSP6</accession>
<protein>
    <submittedName>
        <fullName evidence="1">Uncharacterized protein</fullName>
    </submittedName>
</protein>
<reference evidence="1" key="1">
    <citation type="submission" date="2020-05" db="EMBL/GenBank/DDBJ databases">
        <authorList>
            <person name="Chiriac C."/>
            <person name="Salcher M."/>
            <person name="Ghai R."/>
            <person name="Kavagutti S V."/>
        </authorList>
    </citation>
    <scope>NUCLEOTIDE SEQUENCE</scope>
</reference>
<name>A0A6J5RSP6_9CAUD</name>
<dbReference type="EMBL" id="LR797252">
    <property type="protein sequence ID" value="CAB4196668.1"/>
    <property type="molecule type" value="Genomic_DNA"/>
</dbReference>
<organism evidence="1">
    <name type="scientific">uncultured Caudovirales phage</name>
    <dbReference type="NCBI Taxonomy" id="2100421"/>
    <lineage>
        <taxon>Viruses</taxon>
        <taxon>Duplodnaviria</taxon>
        <taxon>Heunggongvirae</taxon>
        <taxon>Uroviricota</taxon>
        <taxon>Caudoviricetes</taxon>
        <taxon>Peduoviridae</taxon>
        <taxon>Maltschvirus</taxon>
        <taxon>Maltschvirus maltsch</taxon>
    </lineage>
</organism>
<proteinExistence type="predicted"/>